<dbReference type="EMBL" id="CAJVAS010000025">
    <property type="protein sequence ID" value="CAG7643797.1"/>
    <property type="molecule type" value="Genomic_DNA"/>
</dbReference>
<evidence type="ECO:0000313" key="1">
    <source>
        <dbReference type="EMBL" id="CAG7643797.1"/>
    </source>
</evidence>
<gene>
    <name evidence="1" type="ORF">PAESOLCIP111_04557</name>
</gene>
<name>A0A916NR03_9BACL</name>
<dbReference type="AlphaFoldDB" id="A0A916NR03"/>
<organism evidence="1 2">
    <name type="scientific">Paenibacillus solanacearum</name>
    <dbReference type="NCBI Taxonomy" id="2048548"/>
    <lineage>
        <taxon>Bacteria</taxon>
        <taxon>Bacillati</taxon>
        <taxon>Bacillota</taxon>
        <taxon>Bacilli</taxon>
        <taxon>Bacillales</taxon>
        <taxon>Paenibacillaceae</taxon>
        <taxon>Paenibacillus</taxon>
    </lineage>
</organism>
<protein>
    <submittedName>
        <fullName evidence="1">Uncharacterized protein</fullName>
    </submittedName>
</protein>
<accession>A0A916NR03</accession>
<proteinExistence type="predicted"/>
<comment type="caution">
    <text evidence="1">The sequence shown here is derived from an EMBL/GenBank/DDBJ whole genome shotgun (WGS) entry which is preliminary data.</text>
</comment>
<keyword evidence="2" id="KW-1185">Reference proteome</keyword>
<dbReference type="RefSeq" id="WP_218094268.1">
    <property type="nucleotide sequence ID" value="NZ_CAJVAS010000025.1"/>
</dbReference>
<evidence type="ECO:0000313" key="2">
    <source>
        <dbReference type="Proteomes" id="UP000693672"/>
    </source>
</evidence>
<dbReference type="Proteomes" id="UP000693672">
    <property type="component" value="Unassembled WGS sequence"/>
</dbReference>
<sequence length="71" mass="8385">MAHIRKLENDRDFEEAMERQMPIRVFQDDHVVNAGGVVIRFDEQFVVIQSGVSEIAYHARAQCKFFSMRKR</sequence>
<reference evidence="1" key="1">
    <citation type="submission" date="2021-06" db="EMBL/GenBank/DDBJ databases">
        <authorList>
            <person name="Criscuolo A."/>
        </authorList>
    </citation>
    <scope>NUCLEOTIDE SEQUENCE</scope>
    <source>
        <strain evidence="1">CIP111600</strain>
    </source>
</reference>